<name>A0A2H0UNU4_9BACT</name>
<dbReference type="EMBL" id="PFBC01000017">
    <property type="protein sequence ID" value="PIR88073.1"/>
    <property type="molecule type" value="Genomic_DNA"/>
</dbReference>
<reference evidence="2" key="1">
    <citation type="submission" date="2017-09" db="EMBL/GenBank/DDBJ databases">
        <title>Depth-based differentiation of microbial function through sediment-hosted aquifers and enrichment of novel symbionts in the deep terrestrial subsurface.</title>
        <authorList>
            <person name="Probst A.J."/>
            <person name="Ladd B."/>
            <person name="Jarett J.K."/>
            <person name="Geller-Mcgrath D.E."/>
            <person name="Sieber C.M.K."/>
            <person name="Emerson J.B."/>
            <person name="Anantharaman K."/>
            <person name="Thomas B.C."/>
            <person name="Malmstrom R."/>
            <person name="Stieglmeier M."/>
            <person name="Klingl A."/>
            <person name="Woyke T."/>
            <person name="Ryan C.M."/>
            <person name="Banfield J.F."/>
        </authorList>
    </citation>
    <scope>NUCLEOTIDE SEQUENCE [LARGE SCALE GENOMIC DNA]</scope>
</reference>
<dbReference type="AlphaFoldDB" id="A0A2H0UNU4"/>
<protein>
    <submittedName>
        <fullName evidence="1">Uncharacterized protein</fullName>
    </submittedName>
</protein>
<accession>A0A2H0UNU4</accession>
<evidence type="ECO:0000313" key="1">
    <source>
        <dbReference type="EMBL" id="PIR88073.1"/>
    </source>
</evidence>
<gene>
    <name evidence="1" type="ORF">COU10_01075</name>
</gene>
<proteinExistence type="predicted"/>
<comment type="caution">
    <text evidence="1">The sequence shown here is derived from an EMBL/GenBank/DDBJ whole genome shotgun (WGS) entry which is preliminary data.</text>
</comment>
<organism evidence="1 2">
    <name type="scientific">Candidatus Harrisonbacteria bacterium CG10_big_fil_rev_8_21_14_0_10_45_28</name>
    <dbReference type="NCBI Taxonomy" id="1974586"/>
    <lineage>
        <taxon>Bacteria</taxon>
        <taxon>Candidatus Harrisoniibacteriota</taxon>
    </lineage>
</organism>
<dbReference type="Proteomes" id="UP000230903">
    <property type="component" value="Unassembled WGS sequence"/>
</dbReference>
<sequence>MKEKYLSLAIIVLALVIGMGLIGSGTSNIDLPIAAKSTDVELAIPWHDMGAQLAEHGVIDEAKFRSLYPNRQDAVDLVFDSNADKPLIINQSNADIMLNALWAFGLANKNPILEEGPMMDPRYGGADRFASTGGWTLGREGAMSYYSQFSLVVLTDNQQGLVERVSKNVYRPCCSNSTYFPDCNHGMAMLGLLEILAADGAGEDALYEAATRINEFWFGKVVGGSC</sequence>
<evidence type="ECO:0000313" key="2">
    <source>
        <dbReference type="Proteomes" id="UP000230903"/>
    </source>
</evidence>